<dbReference type="SUPFAM" id="SSF75217">
    <property type="entry name" value="alpha/beta knot"/>
    <property type="match status" value="1"/>
</dbReference>
<dbReference type="Gene3D" id="1.10.1270.20">
    <property type="entry name" value="tRNA(m1g37)methyltransferase, domain 2"/>
    <property type="match status" value="1"/>
</dbReference>
<name>A0ABW3CGX5_9ACTN</name>
<evidence type="ECO:0000256" key="1">
    <source>
        <dbReference type="SAM" id="MobiDB-lite"/>
    </source>
</evidence>
<dbReference type="InterPro" id="IPR029028">
    <property type="entry name" value="Alpha/beta_knot_MTases"/>
</dbReference>
<feature type="compositionally biased region" description="Basic and acidic residues" evidence="1">
    <location>
        <begin position="30"/>
        <end position="39"/>
    </location>
</feature>
<accession>A0ABW3CGX5</accession>
<comment type="caution">
    <text evidence="2">The sequence shown here is derived from an EMBL/GenBank/DDBJ whole genome shotgun (WGS) entry which is preliminary data.</text>
</comment>
<organism evidence="2 3">
    <name type="scientific">Actinomadura adrarensis</name>
    <dbReference type="NCBI Taxonomy" id="1819600"/>
    <lineage>
        <taxon>Bacteria</taxon>
        <taxon>Bacillati</taxon>
        <taxon>Actinomycetota</taxon>
        <taxon>Actinomycetes</taxon>
        <taxon>Streptosporangiales</taxon>
        <taxon>Thermomonosporaceae</taxon>
        <taxon>Actinomadura</taxon>
    </lineage>
</organism>
<sequence length="53" mass="6079">GAIARWRRDQALRRTARTRPELLARLAPESLDKHDRQVLREAGFPIDGEPMAN</sequence>
<evidence type="ECO:0000313" key="2">
    <source>
        <dbReference type="EMBL" id="MFD0853745.1"/>
    </source>
</evidence>
<proteinExistence type="predicted"/>
<keyword evidence="3" id="KW-1185">Reference proteome</keyword>
<dbReference type="EMBL" id="JBHTIR010002415">
    <property type="protein sequence ID" value="MFD0853745.1"/>
    <property type="molecule type" value="Genomic_DNA"/>
</dbReference>
<feature type="region of interest" description="Disordered" evidence="1">
    <location>
        <begin position="28"/>
        <end position="53"/>
    </location>
</feature>
<evidence type="ECO:0000313" key="3">
    <source>
        <dbReference type="Proteomes" id="UP001597083"/>
    </source>
</evidence>
<dbReference type="InterPro" id="IPR023148">
    <property type="entry name" value="tRNA_m1G_MeTrfase_C_sf"/>
</dbReference>
<feature type="non-terminal residue" evidence="2">
    <location>
        <position position="1"/>
    </location>
</feature>
<protein>
    <submittedName>
        <fullName evidence="2">tRNA (Guanosine(37)-N1)-methyltransferase TrmD</fullName>
    </submittedName>
</protein>
<gene>
    <name evidence="2" type="ORF">ACFQ07_16020</name>
</gene>
<dbReference type="Proteomes" id="UP001597083">
    <property type="component" value="Unassembled WGS sequence"/>
</dbReference>
<reference evidence="3" key="1">
    <citation type="journal article" date="2019" name="Int. J. Syst. Evol. Microbiol.">
        <title>The Global Catalogue of Microorganisms (GCM) 10K type strain sequencing project: providing services to taxonomists for standard genome sequencing and annotation.</title>
        <authorList>
            <consortium name="The Broad Institute Genomics Platform"/>
            <consortium name="The Broad Institute Genome Sequencing Center for Infectious Disease"/>
            <person name="Wu L."/>
            <person name="Ma J."/>
        </authorList>
    </citation>
    <scope>NUCLEOTIDE SEQUENCE [LARGE SCALE GENOMIC DNA]</scope>
    <source>
        <strain evidence="3">JCM 31696</strain>
    </source>
</reference>